<dbReference type="HAMAP" id="MF_03178">
    <property type="entry name" value="NDOR1"/>
    <property type="match status" value="1"/>
</dbReference>
<evidence type="ECO:0000256" key="1">
    <source>
        <dbReference type="ARBA" id="ARBA00001917"/>
    </source>
</evidence>
<dbReference type="GO" id="GO:0016226">
    <property type="term" value="P:iron-sulfur cluster assembly"/>
    <property type="evidence" value="ECO:0007669"/>
    <property type="project" value="UniProtKB-UniRule"/>
</dbReference>
<feature type="binding site" evidence="10">
    <location>
        <position position="533"/>
    </location>
    <ligand>
        <name>FAD</name>
        <dbReference type="ChEBI" id="CHEBI:57692"/>
    </ligand>
</feature>
<dbReference type="PANTHER" id="PTHR19384:SF10">
    <property type="entry name" value="NADPH-DEPENDENT DIFLAVIN OXIDOREDUCTASE 1"/>
    <property type="match status" value="1"/>
</dbReference>
<dbReference type="Pfam" id="PF00667">
    <property type="entry name" value="FAD_binding_1"/>
    <property type="match status" value="1"/>
</dbReference>
<comment type="subcellular location">
    <subcellularLocation>
        <location evidence="3 10">Cytoplasm</location>
    </subcellularLocation>
</comment>
<feature type="domain" description="FAD-binding FR-type" evidence="12">
    <location>
        <begin position="380"/>
        <end position="626"/>
    </location>
</feature>
<dbReference type="GO" id="GO:0010181">
    <property type="term" value="F:FMN binding"/>
    <property type="evidence" value="ECO:0007669"/>
    <property type="project" value="UniProtKB-UniRule"/>
</dbReference>
<keyword evidence="9 10" id="KW-0560">Oxidoreductase</keyword>
<dbReference type="InterPro" id="IPR003097">
    <property type="entry name" value="CysJ-like_FAD-binding"/>
</dbReference>
<dbReference type="SUPFAM" id="SSF63380">
    <property type="entry name" value="Riboflavin synthase domain-like"/>
    <property type="match status" value="1"/>
</dbReference>
<feature type="binding site" evidence="10">
    <location>
        <begin position="215"/>
        <end position="218"/>
    </location>
    <ligand>
        <name>FMN</name>
        <dbReference type="ChEBI" id="CHEBI:58210"/>
    </ligand>
</feature>
<evidence type="ECO:0000256" key="9">
    <source>
        <dbReference type="ARBA" id="ARBA00023002"/>
    </source>
</evidence>
<comment type="cofactor">
    <cofactor evidence="1 10">
        <name>FMN</name>
        <dbReference type="ChEBI" id="CHEBI:58210"/>
    </cofactor>
</comment>
<feature type="binding site" evidence="10">
    <location>
        <position position="288"/>
    </location>
    <ligand>
        <name>FMN</name>
        <dbReference type="ChEBI" id="CHEBI:58210"/>
    </ligand>
</feature>
<keyword evidence="14" id="KW-1185">Reference proteome</keyword>
<evidence type="ECO:0000256" key="6">
    <source>
        <dbReference type="ARBA" id="ARBA00022643"/>
    </source>
</evidence>
<keyword evidence="4 10" id="KW-0963">Cytoplasm</keyword>
<comment type="cofactor">
    <cofactor evidence="2 10">
        <name>FAD</name>
        <dbReference type="ChEBI" id="CHEBI:57692"/>
    </cofactor>
</comment>
<reference evidence="14" key="1">
    <citation type="submission" date="2013-01" db="EMBL/GenBank/DDBJ databases">
        <title>Draft Genome Sequence of a Mulberry Tree, Morus notabilis C.K. Schneid.</title>
        <authorList>
            <person name="He N."/>
            <person name="Zhao S."/>
        </authorList>
    </citation>
    <scope>NUCLEOTIDE SEQUENCE</scope>
</reference>
<dbReference type="InterPro" id="IPR001433">
    <property type="entry name" value="OxRdtase_FAD/NAD-bd"/>
</dbReference>
<evidence type="ECO:0000256" key="3">
    <source>
        <dbReference type="ARBA" id="ARBA00004496"/>
    </source>
</evidence>
<evidence type="ECO:0000259" key="11">
    <source>
        <dbReference type="PROSITE" id="PS50902"/>
    </source>
</evidence>
<dbReference type="SUPFAM" id="SSF52218">
    <property type="entry name" value="Flavoproteins"/>
    <property type="match status" value="1"/>
</dbReference>
<dbReference type="PRINTS" id="PR00369">
    <property type="entry name" value="FLAVODOXIN"/>
</dbReference>
<dbReference type="FunFam" id="3.40.50.360:FF:000015">
    <property type="entry name" value="NADPH-dependent diflavin oxidoreductase 1"/>
    <property type="match status" value="1"/>
</dbReference>
<organism evidence="13 14">
    <name type="scientific">Morus notabilis</name>
    <dbReference type="NCBI Taxonomy" id="981085"/>
    <lineage>
        <taxon>Eukaryota</taxon>
        <taxon>Viridiplantae</taxon>
        <taxon>Streptophyta</taxon>
        <taxon>Embryophyta</taxon>
        <taxon>Tracheophyta</taxon>
        <taxon>Spermatophyta</taxon>
        <taxon>Magnoliopsida</taxon>
        <taxon>eudicotyledons</taxon>
        <taxon>Gunneridae</taxon>
        <taxon>Pentapetalae</taxon>
        <taxon>rosids</taxon>
        <taxon>fabids</taxon>
        <taxon>Rosales</taxon>
        <taxon>Moraceae</taxon>
        <taxon>Moreae</taxon>
        <taxon>Morus</taxon>
    </lineage>
</organism>
<evidence type="ECO:0000259" key="12">
    <source>
        <dbReference type="PROSITE" id="PS51384"/>
    </source>
</evidence>
<keyword evidence="5 10" id="KW-0285">Flavoprotein</keyword>
<dbReference type="PROSITE" id="PS51384">
    <property type="entry name" value="FAD_FR"/>
    <property type="match status" value="1"/>
</dbReference>
<feature type="binding site" evidence="10">
    <location>
        <begin position="563"/>
        <end position="566"/>
    </location>
    <ligand>
        <name>FAD</name>
        <dbReference type="ChEBI" id="CHEBI:57692"/>
    </ligand>
</feature>
<evidence type="ECO:0000256" key="7">
    <source>
        <dbReference type="ARBA" id="ARBA00022827"/>
    </source>
</evidence>
<comment type="caution">
    <text evidence="10">Lacks conserved residue(s) required for the propagation of feature annotation.</text>
</comment>
<dbReference type="FunFam" id="3.40.50.80:FF:000032">
    <property type="entry name" value="NADPH-dependent diflavin oxidoreductase 1"/>
    <property type="match status" value="1"/>
</dbReference>
<dbReference type="AlphaFoldDB" id="W9SB95"/>
<evidence type="ECO:0000313" key="13">
    <source>
        <dbReference type="EMBL" id="EXB97164.1"/>
    </source>
</evidence>
<feature type="binding site" evidence="10">
    <location>
        <position position="747"/>
    </location>
    <ligand>
        <name>NADP(+)</name>
        <dbReference type="ChEBI" id="CHEBI:58349"/>
    </ligand>
</feature>
<feature type="binding site" evidence="10">
    <location>
        <begin position="705"/>
        <end position="706"/>
    </location>
    <ligand>
        <name>NADP(+)</name>
        <dbReference type="ChEBI" id="CHEBI:58349"/>
    </ligand>
</feature>
<proteinExistence type="inferred from homology"/>
<dbReference type="EC" id="1.18.1.-" evidence="10"/>
<dbReference type="SUPFAM" id="SSF52343">
    <property type="entry name" value="Ferredoxin reductase-like, C-terminal NADP-linked domain"/>
    <property type="match status" value="1"/>
</dbReference>
<sequence>MLKSIRILLSIAAHYDYEIWQMDFKTAFLNGHLEETIHMVQPEGFVVEGQEQKVCKLQSSSTPAVRWWSPRTAPYSSAPAVSQSRSSISSTPPFAPPSTAETFVLSPDDKFLFSSVYSRQIRVWDLFSFNCISYKANSIGLYLPLPLVSSLIAEAMEERPKLLILYATQTGNALDAAEQVAREADRRGCSVKLLSVDEYDAVSLPHESAVVFVVSTTGQGDTPDSMKGFWKILLQRNLVQNWLEGVHYAVFGLGDSGYQKYNFVAKKLDRRLSDLGAVAIVERGLGDDQHPSGYEAALDPWMTSLWDMLNKINPKFFSNGPDYIIPSKQSIGQPKFHITYHVMAKTNSQFSCNLDLKCTEMQIATARSMSAAKFSRDRNRPDCFLKLVKNQPLTKEDYGRDVRHFEFEFVSSVVEYEVGDNVEVLPGQDPALVDAFIQRCNLDPEAFITVHLVERENDLDAHANATAVPVKLKSFVSMTMDVASASPRRYFFEARTQYVMSYFATATHEKERLHYFASPEGRDDLYQYNQKERRTVLEVLEDFPSVQMPLEWLVQLVPPLKARAFSISSSPAAHPNQVHLTVNVVSWTTSFKRKRSGLCSTWLSKLDPKQCIYIPAWFNKGSLPPPPPSLPLILVGPGTGCAPFHGFVEERAIQSRTHETAPVIFFFGCQNEENDYLYRDFWLSHTQNGGVLSETKGGGFFVAFSRDQPQKVYVQHKMREHSHMVWSLLSEGAAVYVAGSSTKMPSDVLSAFEEIISKESGLPKESAVRWLRALERAGKYHVEAWS</sequence>
<dbReference type="eggNOG" id="KOG1159">
    <property type="taxonomic scope" value="Eukaryota"/>
</dbReference>
<dbReference type="EMBL" id="KE345260">
    <property type="protein sequence ID" value="EXB97164.1"/>
    <property type="molecule type" value="Genomic_DNA"/>
</dbReference>
<evidence type="ECO:0000256" key="5">
    <source>
        <dbReference type="ARBA" id="ARBA00022630"/>
    </source>
</evidence>
<dbReference type="GO" id="GO:0160246">
    <property type="term" value="F:NADPH-iron-sulfur [2Fe-2S] protein oxidoreductase activity"/>
    <property type="evidence" value="ECO:0007669"/>
    <property type="project" value="InterPro"/>
</dbReference>
<dbReference type="PRINTS" id="PR00371">
    <property type="entry name" value="FPNCR"/>
</dbReference>
<feature type="binding site" evidence="10">
    <location>
        <begin position="597"/>
        <end position="600"/>
    </location>
    <ligand>
        <name>FAD</name>
        <dbReference type="ChEBI" id="CHEBI:57692"/>
    </ligand>
</feature>
<dbReference type="GO" id="GO:0050661">
    <property type="term" value="F:NADP binding"/>
    <property type="evidence" value="ECO:0007669"/>
    <property type="project" value="UniProtKB-UniRule"/>
</dbReference>
<evidence type="ECO:0000256" key="10">
    <source>
        <dbReference type="HAMAP-Rule" id="MF_03178"/>
    </source>
</evidence>
<dbReference type="Pfam" id="PF07727">
    <property type="entry name" value="RVT_2"/>
    <property type="match status" value="1"/>
</dbReference>
<feature type="binding site" evidence="10">
    <location>
        <begin position="168"/>
        <end position="173"/>
    </location>
    <ligand>
        <name>FMN</name>
        <dbReference type="ChEBI" id="CHEBI:58210"/>
    </ligand>
</feature>
<evidence type="ECO:0000313" key="14">
    <source>
        <dbReference type="Proteomes" id="UP000030645"/>
    </source>
</evidence>
<dbReference type="Gene3D" id="2.40.30.10">
    <property type="entry name" value="Translation factors"/>
    <property type="match status" value="1"/>
</dbReference>
<dbReference type="GO" id="GO:0016651">
    <property type="term" value="F:oxidoreductase activity, acting on NAD(P)H"/>
    <property type="evidence" value="ECO:0007669"/>
    <property type="project" value="UniProtKB-UniRule"/>
</dbReference>
<evidence type="ECO:0000256" key="8">
    <source>
        <dbReference type="ARBA" id="ARBA00022857"/>
    </source>
</evidence>
<keyword evidence="7 10" id="KW-0274">FAD</keyword>
<dbReference type="STRING" id="981085.W9SB95"/>
<dbReference type="GO" id="GO:0005634">
    <property type="term" value="C:nucleus"/>
    <property type="evidence" value="ECO:0007669"/>
    <property type="project" value="UniProtKB-ARBA"/>
</dbReference>
<dbReference type="Gene3D" id="1.20.990.10">
    <property type="entry name" value="NADPH-cytochrome p450 Reductase, Chain A, domain 3"/>
    <property type="match status" value="1"/>
</dbReference>
<dbReference type="Gene3D" id="3.40.50.360">
    <property type="match status" value="1"/>
</dbReference>
<dbReference type="GO" id="GO:0050660">
    <property type="term" value="F:flavin adenine dinucleotide binding"/>
    <property type="evidence" value="ECO:0007669"/>
    <property type="project" value="UniProtKB-UniRule"/>
</dbReference>
<feature type="domain" description="Flavodoxin-like" evidence="11">
    <location>
        <begin position="162"/>
        <end position="306"/>
    </location>
</feature>
<dbReference type="InterPro" id="IPR001094">
    <property type="entry name" value="Flavdoxin-like"/>
</dbReference>
<dbReference type="InterPro" id="IPR029039">
    <property type="entry name" value="Flavoprotein-like_sf"/>
</dbReference>
<dbReference type="InterPro" id="IPR028879">
    <property type="entry name" value="NDOR1"/>
</dbReference>
<dbReference type="InterPro" id="IPR008254">
    <property type="entry name" value="Flavodoxin/NO_synth"/>
</dbReference>
<dbReference type="Gene3D" id="3.40.50.80">
    <property type="entry name" value="Nucleotide-binding domain of ferredoxin-NADP reductase (FNR) module"/>
    <property type="match status" value="1"/>
</dbReference>
<dbReference type="eggNOG" id="KOG0017">
    <property type="taxonomic scope" value="Eukaryota"/>
</dbReference>
<evidence type="ECO:0000256" key="2">
    <source>
        <dbReference type="ARBA" id="ARBA00001974"/>
    </source>
</evidence>
<protein>
    <recommendedName>
        <fullName evidence="10">NADPH-dependent diflavin oxidoreductase 1</fullName>
        <ecNumber evidence="10">1.18.1.-</ecNumber>
    </recommendedName>
    <alternativeName>
        <fullName evidence="10">NADPH-dependent FMN and FAD-containing oxidoreductase</fullName>
    </alternativeName>
</protein>
<keyword evidence="6 10" id="KW-0288">FMN</keyword>
<comment type="function">
    <text evidence="10">NADPH-dependent reductase which is a central component of the cytosolic iron-sulfur (Fe-S) protein assembly (CIA) machinery. Transfers electrons from NADPH via its FAD and FMN prosthetic groups to the [2Fe-2S] cluster of the anamorsin/DRE2 homolog, another key component of the CIA machinery. In turn, this reduced cluster provides electrons for assembly of cytosolic iron-sulfur cluster proteins.</text>
</comment>
<dbReference type="FunFam" id="1.20.990.10:FF:000015">
    <property type="entry name" value="NADPH-dependent diflavin oxidoreductase 1"/>
    <property type="match status" value="1"/>
</dbReference>
<dbReference type="InterPro" id="IPR017938">
    <property type="entry name" value="Riboflavin_synthase-like_b-brl"/>
</dbReference>
<comment type="similarity">
    <text evidence="10">In the C-terminal section; belongs to the flavoprotein pyridine nucleotide cytochrome reductase family.</text>
</comment>
<dbReference type="InterPro" id="IPR017927">
    <property type="entry name" value="FAD-bd_FR_type"/>
</dbReference>
<comment type="similarity">
    <text evidence="10">In the N-terminal section; belongs to the flavodoxin family.</text>
</comment>
<dbReference type="InterPro" id="IPR013103">
    <property type="entry name" value="RVT_2"/>
</dbReference>
<dbReference type="Pfam" id="PF00175">
    <property type="entry name" value="NAD_binding_1"/>
    <property type="match status" value="1"/>
</dbReference>
<name>W9SB95_9ROSA</name>
<keyword evidence="8 10" id="KW-0521">NADP</keyword>
<comment type="similarity">
    <text evidence="10">Belongs to the NADPH-dependent diflavin oxidoreductase NDOR1 family.</text>
</comment>
<dbReference type="PROSITE" id="PS50902">
    <property type="entry name" value="FLAVODOXIN_LIKE"/>
    <property type="match status" value="1"/>
</dbReference>
<feature type="binding site" evidence="10">
    <location>
        <position position="639"/>
    </location>
    <ligand>
        <name>NADP(+)</name>
        <dbReference type="ChEBI" id="CHEBI:58349"/>
    </ligand>
</feature>
<dbReference type="InterPro" id="IPR023173">
    <property type="entry name" value="NADPH_Cyt_P450_Rdtase_alpha"/>
</dbReference>
<gene>
    <name evidence="13" type="ORF">L484_008654</name>
</gene>
<dbReference type="Proteomes" id="UP000030645">
    <property type="component" value="Unassembled WGS sequence"/>
</dbReference>
<dbReference type="InterPro" id="IPR001709">
    <property type="entry name" value="Flavoprot_Pyr_Nucl_cyt_Rdtase"/>
</dbReference>
<comment type="catalytic activity">
    <reaction evidence="10">
        <text>2 oxidized [2Fe-2S]-[protein] + NADPH = 2 reduced [2Fe-2S]-[protein] + NADP(+) + H(+)</text>
        <dbReference type="Rhea" id="RHEA:67716"/>
        <dbReference type="Rhea" id="RHEA-COMP:17327"/>
        <dbReference type="Rhea" id="RHEA-COMP:17328"/>
        <dbReference type="ChEBI" id="CHEBI:15378"/>
        <dbReference type="ChEBI" id="CHEBI:33737"/>
        <dbReference type="ChEBI" id="CHEBI:33738"/>
        <dbReference type="ChEBI" id="CHEBI:57783"/>
        <dbReference type="ChEBI" id="CHEBI:58349"/>
    </reaction>
</comment>
<dbReference type="InterPro" id="IPR039261">
    <property type="entry name" value="FNR_nucleotide-bd"/>
</dbReference>
<feature type="binding site" evidence="10">
    <location>
        <begin position="711"/>
        <end position="715"/>
    </location>
    <ligand>
        <name>NADP(+)</name>
        <dbReference type="ChEBI" id="CHEBI:58349"/>
    </ligand>
</feature>
<accession>W9SB95</accession>
<evidence type="ECO:0000256" key="4">
    <source>
        <dbReference type="ARBA" id="ARBA00022490"/>
    </source>
</evidence>
<feature type="binding site" evidence="10">
    <location>
        <position position="785"/>
    </location>
    <ligand>
        <name>FAD</name>
        <dbReference type="ChEBI" id="CHEBI:57692"/>
    </ligand>
</feature>
<dbReference type="GO" id="GO:0005829">
    <property type="term" value="C:cytosol"/>
    <property type="evidence" value="ECO:0007669"/>
    <property type="project" value="TreeGrafter"/>
</dbReference>
<dbReference type="Pfam" id="PF00258">
    <property type="entry name" value="Flavodoxin_1"/>
    <property type="match status" value="1"/>
</dbReference>
<dbReference type="PANTHER" id="PTHR19384">
    <property type="entry name" value="NITRIC OXIDE SYNTHASE-RELATED"/>
    <property type="match status" value="1"/>
</dbReference>